<proteinExistence type="predicted"/>
<protein>
    <submittedName>
        <fullName evidence="1">Uncharacterized protein</fullName>
    </submittedName>
</protein>
<reference evidence="1" key="2">
    <citation type="journal article" date="2015" name="Fish Shellfish Immunol.">
        <title>Early steps in the European eel (Anguilla anguilla)-Vibrio vulnificus interaction in the gills: Role of the RtxA13 toxin.</title>
        <authorList>
            <person name="Callol A."/>
            <person name="Pajuelo D."/>
            <person name="Ebbesson L."/>
            <person name="Teles M."/>
            <person name="MacKenzie S."/>
            <person name="Amaro C."/>
        </authorList>
    </citation>
    <scope>NUCLEOTIDE SEQUENCE</scope>
</reference>
<dbReference type="AlphaFoldDB" id="A0A0E9RPQ0"/>
<organism evidence="1">
    <name type="scientific">Anguilla anguilla</name>
    <name type="common">European freshwater eel</name>
    <name type="synonym">Muraena anguilla</name>
    <dbReference type="NCBI Taxonomy" id="7936"/>
    <lineage>
        <taxon>Eukaryota</taxon>
        <taxon>Metazoa</taxon>
        <taxon>Chordata</taxon>
        <taxon>Craniata</taxon>
        <taxon>Vertebrata</taxon>
        <taxon>Euteleostomi</taxon>
        <taxon>Actinopterygii</taxon>
        <taxon>Neopterygii</taxon>
        <taxon>Teleostei</taxon>
        <taxon>Anguilliformes</taxon>
        <taxon>Anguillidae</taxon>
        <taxon>Anguilla</taxon>
    </lineage>
</organism>
<dbReference type="EMBL" id="GBXM01077426">
    <property type="protein sequence ID" value="JAH31151.1"/>
    <property type="molecule type" value="Transcribed_RNA"/>
</dbReference>
<name>A0A0E9RPQ0_ANGAN</name>
<reference evidence="1" key="1">
    <citation type="submission" date="2014-11" db="EMBL/GenBank/DDBJ databases">
        <authorList>
            <person name="Amaro Gonzalez C."/>
        </authorList>
    </citation>
    <scope>NUCLEOTIDE SEQUENCE</scope>
</reference>
<accession>A0A0E9RPQ0</accession>
<sequence>MLFFNVEIKKTMKYKDLQGAGLCYKKNETDRPPKLTEHWPLF</sequence>
<evidence type="ECO:0000313" key="1">
    <source>
        <dbReference type="EMBL" id="JAH31151.1"/>
    </source>
</evidence>